<dbReference type="EMBL" id="CP051128">
    <property type="protein sequence ID" value="QIZ08580.1"/>
    <property type="molecule type" value="Genomic_DNA"/>
</dbReference>
<proteinExistence type="predicted"/>
<evidence type="ECO:0000313" key="2">
    <source>
        <dbReference type="Proteomes" id="UP000501868"/>
    </source>
</evidence>
<organism evidence="1 2">
    <name type="scientific">Priestia megaterium</name>
    <name type="common">Bacillus megaterium</name>
    <dbReference type="NCBI Taxonomy" id="1404"/>
    <lineage>
        <taxon>Bacteria</taxon>
        <taxon>Bacillati</taxon>
        <taxon>Bacillota</taxon>
        <taxon>Bacilli</taxon>
        <taxon>Bacillales</taxon>
        <taxon>Bacillaceae</taxon>
        <taxon>Priestia</taxon>
    </lineage>
</organism>
<reference evidence="1 2" key="2">
    <citation type="submission" date="2020-04" db="EMBL/GenBank/DDBJ databases">
        <authorList>
            <person name="Fomenkov A."/>
            <person name="Anton B.P."/>
            <person name="Roberts R.J."/>
        </authorList>
    </citation>
    <scope>NUCLEOTIDE SEQUENCE [LARGE SCALE GENOMIC DNA]</scope>
    <source>
        <strain evidence="1 2">S2</strain>
    </source>
</reference>
<accession>A0A6H1P4R3</accession>
<dbReference type="Proteomes" id="UP000501868">
    <property type="component" value="Chromosome"/>
</dbReference>
<name>A0A6H1P4R3_PRIMG</name>
<protein>
    <submittedName>
        <fullName evidence="1">Uncharacterized protein</fullName>
    </submittedName>
</protein>
<sequence>MLEKREGTINKIVYEFTSYRNGKYSMYPTISDLYLLLNKITRSKVTTEYIRITPFYLNEKVKLQREFDEYMFYLECREQFTVQDEEFHILENLGRDANTVTSDEFEKGKILTPLCRYDDPKTYKSLLEGYRKFLDMILPRLFESAKIDLELTDEDLAFGYFCFEIHSE</sequence>
<gene>
    <name evidence="1" type="ORF">HFZ78_19235</name>
</gene>
<evidence type="ECO:0000313" key="1">
    <source>
        <dbReference type="EMBL" id="QIZ08580.1"/>
    </source>
</evidence>
<dbReference type="AlphaFoldDB" id="A0A6H1P4R3"/>
<reference evidence="1 2" key="1">
    <citation type="submission" date="2020-04" db="EMBL/GenBank/DDBJ databases">
        <title>Genome-Wide Identification of 5-Methylcytosine Sites in Bacterial Genomes By High-Throughput Sequencing of MspJI Restriction Fragments.</title>
        <authorList>
            <person name="Wu V."/>
        </authorList>
    </citation>
    <scope>NUCLEOTIDE SEQUENCE [LARGE SCALE GENOMIC DNA]</scope>
    <source>
        <strain evidence="1 2">S2</strain>
    </source>
</reference>